<evidence type="ECO:0000313" key="4">
    <source>
        <dbReference type="WBParaSite" id="HPLM_0000680701-mRNA-1"/>
    </source>
</evidence>
<reference evidence="2 3" key="2">
    <citation type="submission" date="2018-11" db="EMBL/GenBank/DDBJ databases">
        <authorList>
            <consortium name="Pathogen Informatics"/>
        </authorList>
    </citation>
    <scope>NUCLEOTIDE SEQUENCE [LARGE SCALE GENOMIC DNA]</scope>
    <source>
        <strain evidence="2 3">MHpl1</strain>
    </source>
</reference>
<feature type="region of interest" description="Disordered" evidence="1">
    <location>
        <begin position="34"/>
        <end position="58"/>
    </location>
</feature>
<proteinExistence type="predicted"/>
<organism evidence="4">
    <name type="scientific">Haemonchus placei</name>
    <name type="common">Barber's pole worm</name>
    <dbReference type="NCBI Taxonomy" id="6290"/>
    <lineage>
        <taxon>Eukaryota</taxon>
        <taxon>Metazoa</taxon>
        <taxon>Ecdysozoa</taxon>
        <taxon>Nematoda</taxon>
        <taxon>Chromadorea</taxon>
        <taxon>Rhabditida</taxon>
        <taxon>Rhabditina</taxon>
        <taxon>Rhabditomorpha</taxon>
        <taxon>Strongyloidea</taxon>
        <taxon>Trichostrongylidae</taxon>
        <taxon>Haemonchus</taxon>
    </lineage>
</organism>
<evidence type="ECO:0000313" key="2">
    <source>
        <dbReference type="EMBL" id="VDO30062.1"/>
    </source>
</evidence>
<reference evidence="4" key="1">
    <citation type="submission" date="2017-02" db="UniProtKB">
        <authorList>
            <consortium name="WormBaseParasite"/>
        </authorList>
    </citation>
    <scope>IDENTIFICATION</scope>
</reference>
<feature type="compositionally biased region" description="Basic and acidic residues" evidence="1">
    <location>
        <begin position="49"/>
        <end position="58"/>
    </location>
</feature>
<dbReference type="WBParaSite" id="HPLM_0000680701-mRNA-1">
    <property type="protein sequence ID" value="HPLM_0000680701-mRNA-1"/>
    <property type="gene ID" value="HPLM_0000680701"/>
</dbReference>
<evidence type="ECO:0000256" key="1">
    <source>
        <dbReference type="SAM" id="MobiDB-lite"/>
    </source>
</evidence>
<protein>
    <submittedName>
        <fullName evidence="2 4">Uncharacterized protein</fullName>
    </submittedName>
</protein>
<dbReference type="Proteomes" id="UP000268014">
    <property type="component" value="Unassembled WGS sequence"/>
</dbReference>
<gene>
    <name evidence="2" type="ORF">HPLM_LOCUS6799</name>
</gene>
<evidence type="ECO:0000313" key="3">
    <source>
        <dbReference type="Proteomes" id="UP000268014"/>
    </source>
</evidence>
<accession>A0A0N4W966</accession>
<dbReference type="EMBL" id="UZAF01016550">
    <property type="protein sequence ID" value="VDO30062.1"/>
    <property type="molecule type" value="Genomic_DNA"/>
</dbReference>
<keyword evidence="3" id="KW-1185">Reference proteome</keyword>
<dbReference type="AlphaFoldDB" id="A0A0N4W966"/>
<name>A0A0N4W966_HAEPC</name>
<sequence length="113" mass="12907">MNTGEYEKKVAKVDLSRRFRYEGNIAASSLRSVHEEVPGCPEPGQHHTVHSERADRPPHHIMVSRAINDAERRARKFEHEEMGKGKAEIAVVTAQRCRNVSSDCDYACRMQYV</sequence>